<dbReference type="Proteomes" id="UP000243579">
    <property type="component" value="Unassembled WGS sequence"/>
</dbReference>
<organism evidence="1 2">
    <name type="scientific">Achlya hypogyna</name>
    <name type="common">Oomycete</name>
    <name type="synonym">Protoachlya hypogyna</name>
    <dbReference type="NCBI Taxonomy" id="1202772"/>
    <lineage>
        <taxon>Eukaryota</taxon>
        <taxon>Sar</taxon>
        <taxon>Stramenopiles</taxon>
        <taxon>Oomycota</taxon>
        <taxon>Saprolegniomycetes</taxon>
        <taxon>Saprolegniales</taxon>
        <taxon>Achlyaceae</taxon>
        <taxon>Achlya</taxon>
    </lineage>
</organism>
<name>A0A1V9YHU1_ACHHY</name>
<dbReference type="AlphaFoldDB" id="A0A1V9YHU1"/>
<dbReference type="OrthoDB" id="10458068at2759"/>
<protein>
    <submittedName>
        <fullName evidence="1">Uncharacterized protein</fullName>
    </submittedName>
</protein>
<evidence type="ECO:0000313" key="1">
    <source>
        <dbReference type="EMBL" id="OQR85293.1"/>
    </source>
</evidence>
<proteinExistence type="predicted"/>
<sequence length="345" mass="40214">MDDRTAHQRRRNCIKQKRRRARESLERAELQKLVYALSQCLASRKSAVTMALPWKDVAMALKDEAAPVLETNGKIRRQLEYLEVLSNCLMAWAAAAQRTFNVPTSEDPFLWSEYPLPTDRDARRRGLEWLSQHLYHNTDRIHSYCGFPSTSAVFDGPVIDCGDDRVDLLARIQVDIDLPLEVVGEAIADLLWDYVHAKAGFHRIDHLDTDITSAMEAKTSFFRASWHHRVHYMVAREFPTPDRLVTVCGNFRHNVCDGESWRPRLFWCTVDRLALGRTRLRLLYYNAPSVLDGRRQTWRDELPECEAMDEADRWPRFVQMTSKYAADYLHQQWQQLGLDLLPVLR</sequence>
<accession>A0A1V9YHU1</accession>
<dbReference type="EMBL" id="JNBR01001731">
    <property type="protein sequence ID" value="OQR85293.1"/>
    <property type="molecule type" value="Genomic_DNA"/>
</dbReference>
<comment type="caution">
    <text evidence="1">The sequence shown here is derived from an EMBL/GenBank/DDBJ whole genome shotgun (WGS) entry which is preliminary data.</text>
</comment>
<reference evidence="1 2" key="1">
    <citation type="journal article" date="2014" name="Genome Biol. Evol.">
        <title>The secreted proteins of Achlya hypogyna and Thraustotheca clavata identify the ancestral oomycete secretome and reveal gene acquisitions by horizontal gene transfer.</title>
        <authorList>
            <person name="Misner I."/>
            <person name="Blouin N."/>
            <person name="Leonard G."/>
            <person name="Richards T.A."/>
            <person name="Lane C.E."/>
        </authorList>
    </citation>
    <scope>NUCLEOTIDE SEQUENCE [LARGE SCALE GENOMIC DNA]</scope>
    <source>
        <strain evidence="1 2">ATCC 48635</strain>
    </source>
</reference>
<gene>
    <name evidence="1" type="ORF">ACHHYP_11993</name>
</gene>
<keyword evidence="2" id="KW-1185">Reference proteome</keyword>
<evidence type="ECO:0000313" key="2">
    <source>
        <dbReference type="Proteomes" id="UP000243579"/>
    </source>
</evidence>